<organism evidence="2 3">
    <name type="scientific">Pseudotabrizicola sediminis</name>
    <dbReference type="NCBI Taxonomy" id="2486418"/>
    <lineage>
        <taxon>Bacteria</taxon>
        <taxon>Pseudomonadati</taxon>
        <taxon>Pseudomonadota</taxon>
        <taxon>Alphaproteobacteria</taxon>
        <taxon>Rhodobacterales</taxon>
        <taxon>Paracoccaceae</taxon>
        <taxon>Pseudotabrizicola</taxon>
    </lineage>
</organism>
<keyword evidence="3" id="KW-1185">Reference proteome</keyword>
<protein>
    <submittedName>
        <fullName evidence="2">Uncharacterized protein</fullName>
    </submittedName>
</protein>
<dbReference type="Proteomes" id="UP000297741">
    <property type="component" value="Unassembled WGS sequence"/>
</dbReference>
<dbReference type="EMBL" id="RPEM01000005">
    <property type="protein sequence ID" value="TGD43514.1"/>
    <property type="molecule type" value="Genomic_DNA"/>
</dbReference>
<reference evidence="2 3" key="1">
    <citation type="submission" date="2018-11" db="EMBL/GenBank/DDBJ databases">
        <title>Tabrizicola sp. isolated from sediment of alpine lake.</title>
        <authorList>
            <person name="Liu Z."/>
        </authorList>
    </citation>
    <scope>NUCLEOTIDE SEQUENCE [LARGE SCALE GENOMIC DNA]</scope>
    <source>
        <strain evidence="2 3">DRYC-M-16</strain>
    </source>
</reference>
<sequence>MLLQTQVAAAKVPPDAKSIAVEQSQAAKGLEKLLHYARTAEALATRTTPSAGDSGGRSAIMPDAHISLAQASALSALGATSVVRLSPPDGPDTTFHRMVTEMQNGPGSTGAVLQSAWVTPPVRPSSS</sequence>
<feature type="region of interest" description="Disordered" evidence="1">
    <location>
        <begin position="101"/>
        <end position="127"/>
    </location>
</feature>
<evidence type="ECO:0000313" key="3">
    <source>
        <dbReference type="Proteomes" id="UP000297741"/>
    </source>
</evidence>
<accession>A0ABY2KLS4</accession>
<gene>
    <name evidence="2" type="ORF">EEB11_08895</name>
</gene>
<name>A0ABY2KLS4_9RHOB</name>
<evidence type="ECO:0000313" key="2">
    <source>
        <dbReference type="EMBL" id="TGD43514.1"/>
    </source>
</evidence>
<comment type="caution">
    <text evidence="2">The sequence shown here is derived from an EMBL/GenBank/DDBJ whole genome shotgun (WGS) entry which is preliminary data.</text>
</comment>
<proteinExistence type="predicted"/>
<evidence type="ECO:0000256" key="1">
    <source>
        <dbReference type="SAM" id="MobiDB-lite"/>
    </source>
</evidence>